<keyword evidence="9" id="KW-1185">Reference proteome</keyword>
<evidence type="ECO:0000256" key="2">
    <source>
        <dbReference type="ARBA" id="ARBA00012652"/>
    </source>
</evidence>
<dbReference type="Pfam" id="PF17389">
    <property type="entry name" value="Bac_rhamnosid6H"/>
    <property type="match status" value="1"/>
</dbReference>
<dbReference type="InterPro" id="IPR013737">
    <property type="entry name" value="Bac_rhamnosid_N"/>
</dbReference>
<dbReference type="GO" id="GO:0005975">
    <property type="term" value="P:carbohydrate metabolic process"/>
    <property type="evidence" value="ECO:0007669"/>
    <property type="project" value="InterPro"/>
</dbReference>
<dbReference type="GO" id="GO:0030596">
    <property type="term" value="F:alpha-L-rhamnosidase activity"/>
    <property type="evidence" value="ECO:0007669"/>
    <property type="project" value="UniProtKB-EC"/>
</dbReference>
<dbReference type="InterPro" id="IPR013783">
    <property type="entry name" value="Ig-like_fold"/>
</dbReference>
<dbReference type="Gene3D" id="2.60.120.260">
    <property type="entry name" value="Galactose-binding domain-like"/>
    <property type="match status" value="2"/>
</dbReference>
<keyword evidence="3 8" id="KW-0378">Hydrolase</keyword>
<evidence type="ECO:0000259" key="5">
    <source>
        <dbReference type="Pfam" id="PF08531"/>
    </source>
</evidence>
<proteinExistence type="predicted"/>
<feature type="domain" description="Alpha-L-rhamnosidase C-terminal" evidence="7">
    <location>
        <begin position="815"/>
        <end position="885"/>
    </location>
</feature>
<evidence type="ECO:0000259" key="7">
    <source>
        <dbReference type="Pfam" id="PF17390"/>
    </source>
</evidence>
<dbReference type="EMBL" id="JAOTIF010000025">
    <property type="protein sequence ID" value="MCU7551903.1"/>
    <property type="molecule type" value="Genomic_DNA"/>
</dbReference>
<dbReference type="PIRSF" id="PIRSF010631">
    <property type="entry name" value="A-rhamnsds"/>
    <property type="match status" value="1"/>
</dbReference>
<dbReference type="InterPro" id="IPR035398">
    <property type="entry name" value="Bac_rhamnosid_C"/>
</dbReference>
<feature type="domain" description="Bacterial alpha-L-rhamnosidase N-terminal" evidence="5">
    <location>
        <begin position="177"/>
        <end position="348"/>
    </location>
</feature>
<dbReference type="Gene3D" id="1.50.10.10">
    <property type="match status" value="1"/>
</dbReference>
<feature type="domain" description="Alpha-L-rhamnosidase six-hairpin glycosidase" evidence="6">
    <location>
        <begin position="462"/>
        <end position="808"/>
    </location>
</feature>
<dbReference type="Pfam" id="PF05592">
    <property type="entry name" value="Bac_rhamnosid"/>
    <property type="match status" value="1"/>
</dbReference>
<comment type="catalytic activity">
    <reaction evidence="1">
        <text>Hydrolysis of terminal non-reducing alpha-L-rhamnose residues in alpha-L-rhamnosides.</text>
        <dbReference type="EC" id="3.2.1.40"/>
    </reaction>
</comment>
<dbReference type="PANTHER" id="PTHR33307:SF6">
    <property type="entry name" value="ALPHA-RHAMNOSIDASE (EUROFUNG)-RELATED"/>
    <property type="match status" value="1"/>
</dbReference>
<dbReference type="InterPro" id="IPR008902">
    <property type="entry name" value="Rhamnosid_concanavalin"/>
</dbReference>
<dbReference type="PANTHER" id="PTHR33307">
    <property type="entry name" value="ALPHA-RHAMNOSIDASE (EUROFUNG)"/>
    <property type="match status" value="1"/>
</dbReference>
<evidence type="ECO:0000259" key="6">
    <source>
        <dbReference type="Pfam" id="PF17389"/>
    </source>
</evidence>
<dbReference type="RefSeq" id="WP_279299340.1">
    <property type="nucleotide sequence ID" value="NZ_JAOTIF010000025.1"/>
</dbReference>
<comment type="caution">
    <text evidence="8">The sequence shown here is derived from an EMBL/GenBank/DDBJ whole genome shotgun (WGS) entry which is preliminary data.</text>
</comment>
<dbReference type="Gene3D" id="2.60.40.10">
    <property type="entry name" value="Immunoglobulins"/>
    <property type="match status" value="1"/>
</dbReference>
<sequence>MRKFCLSIFAVVAIALLIAFQKKDAVQLVNLRCEMLLNPEGIETKSPRLSWELESKERNVEQTAYQVLVASSEAKLKAGEGDLWNSGKVASDRSIHIYYKGKPLASRTNCFWKVKVWTNKGECSWSEPAHWSVGLLKESDWSAKWIGMDSAFAWDSVSKFARLSARYFRKEFNAPAQIKKATLYIAGLGLYELYINGQRVGNHVLAPAPTEYSKTVKYNTFDVTALVKVGGNAFGTVLGNGRFFTMRQNYKPQKWHTFGFPKMLLQLEVEYADGRKMQIKSDESWKMTADGPIRTNNEYDGEEYDATKEWPGWNTAGFNDGKWLQSQLVKAPGGKLEAQMNEPMRVVENIQPASVKQLKPRTFIMDMGQNMAGWVKMKVRGKKGEQVTLRFAETLQNNGELYVANLRDAKVTDIYTLKGEGEEVWEPTFVYHGFRYVEITGYPGTPTTKDFEGRVVNDDLKTIGTFETSNSIINQIFKNSFWGIRSNYKGMPVDCPQRNERQPWLGDRSTGAYGESFIFDNVKLYAKWLDDIHQSQTEEGSIPDVAPNFWYYYKDNMTWPGTYLMIANTLYDQFGDKEPIVKHYNSMKKWLAYMRKKYMTADYIVTKDSYGDWCVPPESKELIHSQDPARKTDAQVIATAYYYYMLQLMQRFATMQNMSQDVKEYAALSIKIKDEFNKKFFNRSTFQYSNNTVTANLLPLSFGMVPENAKARVFQNVVDKILIENKGHISTGVIGTQWLMRGLTTMGRPDVAYGIAAAKDYPSWGYMAENGATTIWELWNGNTANPSMNSGNHVMLLGDLIVWYYENLAGIKSSKKFPGYKRIEMKPVTVDGLDYVKASYQSIHGVIRSEWKKEGGQFIWNITIPANTKAEVHIPANSKDDVREGGRKIAAGADIKFIRMEDGRAVFQVGSGSYAFVAPHPQSAKGGERVASRP</sequence>
<dbReference type="InterPro" id="IPR016007">
    <property type="entry name" value="Alpha_rhamnosid"/>
</dbReference>
<evidence type="ECO:0000313" key="9">
    <source>
        <dbReference type="Proteomes" id="UP001155483"/>
    </source>
</evidence>
<dbReference type="InterPro" id="IPR012341">
    <property type="entry name" value="6hp_glycosidase-like_sf"/>
</dbReference>
<gene>
    <name evidence="8" type="ORF">OCK74_22475</name>
</gene>
<evidence type="ECO:0000256" key="1">
    <source>
        <dbReference type="ARBA" id="ARBA00001445"/>
    </source>
</evidence>
<dbReference type="Pfam" id="PF25788">
    <property type="entry name" value="Ig_Rha78A_N"/>
    <property type="match status" value="1"/>
</dbReference>
<evidence type="ECO:0000259" key="4">
    <source>
        <dbReference type="Pfam" id="PF05592"/>
    </source>
</evidence>
<dbReference type="Pfam" id="PF17390">
    <property type="entry name" value="Bac_rhamnosid_C"/>
    <property type="match status" value="1"/>
</dbReference>
<reference evidence="8" key="1">
    <citation type="submission" date="2022-09" db="EMBL/GenBank/DDBJ databases">
        <authorList>
            <person name="Yuan C."/>
            <person name="Ke Z."/>
        </authorList>
    </citation>
    <scope>NUCLEOTIDE SEQUENCE</scope>
    <source>
        <strain evidence="8">LB-8</strain>
    </source>
</reference>
<dbReference type="SUPFAM" id="SSF48208">
    <property type="entry name" value="Six-hairpin glycosidases"/>
    <property type="match status" value="1"/>
</dbReference>
<organism evidence="8 9">
    <name type="scientific">Paraflavisolibacter caeni</name>
    <dbReference type="NCBI Taxonomy" id="2982496"/>
    <lineage>
        <taxon>Bacteria</taxon>
        <taxon>Pseudomonadati</taxon>
        <taxon>Bacteroidota</taxon>
        <taxon>Chitinophagia</taxon>
        <taxon>Chitinophagales</taxon>
        <taxon>Chitinophagaceae</taxon>
        <taxon>Paraflavisolibacter</taxon>
    </lineage>
</organism>
<evidence type="ECO:0000313" key="8">
    <source>
        <dbReference type="EMBL" id="MCU7551903.1"/>
    </source>
</evidence>
<name>A0A9X3BJZ7_9BACT</name>
<dbReference type="InterPro" id="IPR008928">
    <property type="entry name" value="6-hairpin_glycosidase_sf"/>
</dbReference>
<feature type="domain" description="Alpha-L-rhamnosidase concanavalin-like" evidence="4">
    <location>
        <begin position="357"/>
        <end position="456"/>
    </location>
</feature>
<dbReference type="AlphaFoldDB" id="A0A9X3BJZ7"/>
<dbReference type="EC" id="3.2.1.40" evidence="2"/>
<evidence type="ECO:0000256" key="3">
    <source>
        <dbReference type="ARBA" id="ARBA00022801"/>
    </source>
</evidence>
<dbReference type="Gene3D" id="2.60.420.10">
    <property type="entry name" value="Maltose phosphorylase, domain 3"/>
    <property type="match status" value="1"/>
</dbReference>
<dbReference type="Proteomes" id="UP001155483">
    <property type="component" value="Unassembled WGS sequence"/>
</dbReference>
<dbReference type="InterPro" id="IPR035396">
    <property type="entry name" value="Bac_rhamnosid6H"/>
</dbReference>
<reference evidence="8" key="2">
    <citation type="submission" date="2023-04" db="EMBL/GenBank/DDBJ databases">
        <title>Paracnuella aquatica gen. nov., sp. nov., a member of the family Chitinophagaceae isolated from a hot spring.</title>
        <authorList>
            <person name="Wang C."/>
        </authorList>
    </citation>
    <scope>NUCLEOTIDE SEQUENCE</scope>
    <source>
        <strain evidence="8">LB-8</strain>
    </source>
</reference>
<protein>
    <recommendedName>
        <fullName evidence="2">alpha-L-rhamnosidase</fullName>
        <ecNumber evidence="2">3.2.1.40</ecNumber>
    </recommendedName>
</protein>
<accession>A0A9X3BJZ7</accession>
<dbReference type="Pfam" id="PF08531">
    <property type="entry name" value="Bac_rhamnosid_N"/>
    <property type="match status" value="1"/>
</dbReference>